<proteinExistence type="inferred from homology"/>
<dbReference type="HOGENOM" id="CLU_010194_2_6_9"/>
<dbReference type="InterPro" id="IPR020904">
    <property type="entry name" value="Sc_DH/Rdtase_CS"/>
</dbReference>
<dbReference type="GO" id="GO:0016491">
    <property type="term" value="F:oxidoreductase activity"/>
    <property type="evidence" value="ECO:0007669"/>
    <property type="project" value="UniProtKB-KW"/>
</dbReference>
<dbReference type="InterPro" id="IPR002347">
    <property type="entry name" value="SDR_fam"/>
</dbReference>
<evidence type="ECO:0000313" key="5">
    <source>
        <dbReference type="Proteomes" id="UP000000814"/>
    </source>
</evidence>
<dbReference type="SUPFAM" id="SSF51735">
    <property type="entry name" value="NAD(P)-binding Rossmann-fold domains"/>
    <property type="match status" value="1"/>
</dbReference>
<dbReference type="eggNOG" id="COG3967">
    <property type="taxonomic scope" value="Bacteria"/>
</dbReference>
<dbReference type="PROSITE" id="PS00061">
    <property type="entry name" value="ADH_SHORT"/>
    <property type="match status" value="1"/>
</dbReference>
<name>Q97LM1_CLOAB</name>
<dbReference type="EMBL" id="AE001437">
    <property type="protein sequence ID" value="AAK78515.1"/>
    <property type="molecule type" value="Genomic_DNA"/>
</dbReference>
<dbReference type="PATRIC" id="fig|272562.8.peg.739"/>
<dbReference type="OrthoDB" id="9808814at2"/>
<dbReference type="GO" id="GO:0016020">
    <property type="term" value="C:membrane"/>
    <property type="evidence" value="ECO:0007669"/>
    <property type="project" value="TreeGrafter"/>
</dbReference>
<accession>Q97LM1</accession>
<dbReference type="PRINTS" id="PR00081">
    <property type="entry name" value="GDHRDH"/>
</dbReference>
<gene>
    <name evidence="4" type="primary">dltE</name>
    <name evidence="4" type="ordered locus">CA_C0536</name>
</gene>
<keyword evidence="2" id="KW-0560">Oxidoreductase</keyword>
<dbReference type="AlphaFoldDB" id="Q97LM1"/>
<evidence type="ECO:0000256" key="1">
    <source>
        <dbReference type="ARBA" id="ARBA00006484"/>
    </source>
</evidence>
<dbReference type="CDD" id="cd05370">
    <property type="entry name" value="SDR_c2"/>
    <property type="match status" value="1"/>
</dbReference>
<dbReference type="InterPro" id="IPR036291">
    <property type="entry name" value="NAD(P)-bd_dom_sf"/>
</dbReference>
<evidence type="ECO:0000313" key="4">
    <source>
        <dbReference type="EMBL" id="AAK78515.1"/>
    </source>
</evidence>
<dbReference type="GeneID" id="44997046"/>
<evidence type="ECO:0000256" key="3">
    <source>
        <dbReference type="RuleBase" id="RU000363"/>
    </source>
</evidence>
<dbReference type="PANTHER" id="PTHR44196">
    <property type="entry name" value="DEHYDROGENASE/REDUCTASE SDR FAMILY MEMBER 7B"/>
    <property type="match status" value="1"/>
</dbReference>
<comment type="similarity">
    <text evidence="1 3">Belongs to the short-chain dehydrogenases/reductases (SDR) family.</text>
</comment>
<dbReference type="PRINTS" id="PR00080">
    <property type="entry name" value="SDRFAMILY"/>
</dbReference>
<dbReference type="Gene3D" id="3.40.50.720">
    <property type="entry name" value="NAD(P)-binding Rossmann-like Domain"/>
    <property type="match status" value="1"/>
</dbReference>
<dbReference type="KEGG" id="cac:CA_C0536"/>
<sequence>MNLTGNTILITGGATGIGLELTKQFVELGNEVIICGRRESRLKEAKKAIPSIHTIVCDVASSQSREELMNEIKKNYSNINILINNAGMQQDVDLTKGIEDLVKDNLIEVDINLKAPIYLAGMFVEHFKERKLKSTIINVSSGLGFVPMARVPIYCATKAAMHSYTLSLRHQLKDLGIEVIEVVPPAVVSELNSSARAKLGTNDFSVPTKDFVAGVIDGLKENRKEIGYGTSENFIKASRNDLDIAFERMNNR</sequence>
<dbReference type="PIR" id="H96965">
    <property type="entry name" value="H96965"/>
</dbReference>
<dbReference type="Pfam" id="PF00106">
    <property type="entry name" value="adh_short"/>
    <property type="match status" value="1"/>
</dbReference>
<evidence type="ECO:0000256" key="2">
    <source>
        <dbReference type="ARBA" id="ARBA00023002"/>
    </source>
</evidence>
<keyword evidence="5" id="KW-1185">Reference proteome</keyword>
<dbReference type="STRING" id="272562.CA_C0536"/>
<reference evidence="4 5" key="1">
    <citation type="journal article" date="2001" name="J. Bacteriol.">
        <title>Genome sequence and comparative analysis of the solvent-producing bacterium Clostridium acetobutylicum.</title>
        <authorList>
            <person name="Nolling J."/>
            <person name="Breton G."/>
            <person name="Omelchenko M.V."/>
            <person name="Makarova K.S."/>
            <person name="Zeng Q."/>
            <person name="Gibson R."/>
            <person name="Lee H.M."/>
            <person name="Dubois J."/>
            <person name="Qiu D."/>
            <person name="Hitti J."/>
            <person name="Wolf Y.I."/>
            <person name="Tatusov R.L."/>
            <person name="Sabathe F."/>
            <person name="Doucette-Stamm L."/>
            <person name="Soucaille P."/>
            <person name="Daly M.J."/>
            <person name="Bennett G.N."/>
            <person name="Koonin E.V."/>
            <person name="Smith D.R."/>
        </authorList>
    </citation>
    <scope>NUCLEOTIDE SEQUENCE [LARGE SCALE GENOMIC DNA]</scope>
    <source>
        <strain evidence="5">ATCC 824 / DSM 792 / JCM 1419 / LMG 5710 / VKM B-1787</strain>
    </source>
</reference>
<protein>
    <submittedName>
        <fullName evidence="4">Short-chain dehydrodenase (Gene dltE)</fullName>
    </submittedName>
</protein>
<dbReference type="Proteomes" id="UP000000814">
    <property type="component" value="Chromosome"/>
</dbReference>
<dbReference type="PANTHER" id="PTHR44196:SF1">
    <property type="entry name" value="DEHYDROGENASE_REDUCTASE SDR FAMILY MEMBER 7B"/>
    <property type="match status" value="1"/>
</dbReference>
<organism evidence="4 5">
    <name type="scientific">Clostridium acetobutylicum (strain ATCC 824 / DSM 792 / JCM 1419 / IAM 19013 / LMG 5710 / NBRC 13948 / NRRL B-527 / VKM B-1787 / 2291 / W)</name>
    <dbReference type="NCBI Taxonomy" id="272562"/>
    <lineage>
        <taxon>Bacteria</taxon>
        <taxon>Bacillati</taxon>
        <taxon>Bacillota</taxon>
        <taxon>Clostridia</taxon>
        <taxon>Eubacteriales</taxon>
        <taxon>Clostridiaceae</taxon>
        <taxon>Clostridium</taxon>
    </lineage>
</organism>
<dbReference type="RefSeq" id="WP_010963857.1">
    <property type="nucleotide sequence ID" value="NC_003030.1"/>
</dbReference>